<dbReference type="EMBL" id="JAWDGP010007625">
    <property type="protein sequence ID" value="KAK3711013.1"/>
    <property type="molecule type" value="Genomic_DNA"/>
</dbReference>
<reference evidence="1" key="1">
    <citation type="journal article" date="2023" name="G3 (Bethesda)">
        <title>A reference genome for the long-term kleptoplast-retaining sea slug Elysia crispata morphotype clarki.</title>
        <authorList>
            <person name="Eastman K.E."/>
            <person name="Pendleton A.L."/>
            <person name="Shaikh M.A."/>
            <person name="Suttiyut T."/>
            <person name="Ogas R."/>
            <person name="Tomko P."/>
            <person name="Gavelis G."/>
            <person name="Widhalm J.R."/>
            <person name="Wisecaver J.H."/>
        </authorList>
    </citation>
    <scope>NUCLEOTIDE SEQUENCE</scope>
    <source>
        <strain evidence="1">ECLA1</strain>
    </source>
</reference>
<sequence length="283" mass="30663">MDAAVSPVLIMVTTYDKSTLWGISQHILKVKLFVDRAGRSKTSGVREVAFLSMDLNVAATVSSSFCFNVALFWVCLSPVALSEVAFLSMDLNVSATLGRVGLESSVSVFSRLLGSACTELYRKPLQISSQALLFLAELGCYQGRRVRLQTPQTIIMIARDAFSGSSVSPFTAWGSSRSRPGFINSGYCQNPETLAVRFKLSGNGSTCSPNFPALVLFFLSHEETLCGGREVVIVITLVTPPDRLTPLIAQVAFHCQQLRVAPSLPTVEGDPLTANRWPFTANS</sequence>
<comment type="caution">
    <text evidence="1">The sequence shown here is derived from an EMBL/GenBank/DDBJ whole genome shotgun (WGS) entry which is preliminary data.</text>
</comment>
<accession>A0AAE1CM22</accession>
<name>A0AAE1CM22_9GAST</name>
<organism evidence="1 2">
    <name type="scientific">Elysia crispata</name>
    <name type="common">lettuce slug</name>
    <dbReference type="NCBI Taxonomy" id="231223"/>
    <lineage>
        <taxon>Eukaryota</taxon>
        <taxon>Metazoa</taxon>
        <taxon>Spiralia</taxon>
        <taxon>Lophotrochozoa</taxon>
        <taxon>Mollusca</taxon>
        <taxon>Gastropoda</taxon>
        <taxon>Heterobranchia</taxon>
        <taxon>Euthyneura</taxon>
        <taxon>Panpulmonata</taxon>
        <taxon>Sacoglossa</taxon>
        <taxon>Placobranchoidea</taxon>
        <taxon>Plakobranchidae</taxon>
        <taxon>Elysia</taxon>
    </lineage>
</organism>
<evidence type="ECO:0000313" key="2">
    <source>
        <dbReference type="Proteomes" id="UP001283361"/>
    </source>
</evidence>
<dbReference type="Proteomes" id="UP001283361">
    <property type="component" value="Unassembled WGS sequence"/>
</dbReference>
<gene>
    <name evidence="1" type="ORF">RRG08_009602</name>
</gene>
<proteinExistence type="predicted"/>
<evidence type="ECO:0000313" key="1">
    <source>
        <dbReference type="EMBL" id="KAK3711013.1"/>
    </source>
</evidence>
<dbReference type="AlphaFoldDB" id="A0AAE1CM22"/>
<protein>
    <submittedName>
        <fullName evidence="1">Uncharacterized protein</fullName>
    </submittedName>
</protein>
<keyword evidence="2" id="KW-1185">Reference proteome</keyword>